<reference evidence="2 3" key="1">
    <citation type="submission" date="2021-06" db="EMBL/GenBank/DDBJ databases">
        <authorList>
            <person name="Palmer J.M."/>
        </authorList>
    </citation>
    <scope>NUCLEOTIDE SEQUENCE [LARGE SCALE GENOMIC DNA]</scope>
    <source>
        <strain evidence="2 3">AS_MEX2019</strain>
        <tissue evidence="2">Muscle</tissue>
    </source>
</reference>
<dbReference type="Proteomes" id="UP001469553">
    <property type="component" value="Unassembled WGS sequence"/>
</dbReference>
<comment type="caution">
    <text evidence="2">The sequence shown here is derived from an EMBL/GenBank/DDBJ whole genome shotgun (WGS) entry which is preliminary data.</text>
</comment>
<keyword evidence="3" id="KW-1185">Reference proteome</keyword>
<feature type="region of interest" description="Disordered" evidence="1">
    <location>
        <begin position="121"/>
        <end position="156"/>
    </location>
</feature>
<evidence type="ECO:0000313" key="3">
    <source>
        <dbReference type="Proteomes" id="UP001469553"/>
    </source>
</evidence>
<name>A0ABV0YZ94_9TELE</name>
<protein>
    <submittedName>
        <fullName evidence="2">Uncharacterized protein</fullName>
    </submittedName>
</protein>
<dbReference type="EMBL" id="JAHRIP010047851">
    <property type="protein sequence ID" value="MEQ2299200.1"/>
    <property type="molecule type" value="Genomic_DNA"/>
</dbReference>
<proteinExistence type="predicted"/>
<organism evidence="2 3">
    <name type="scientific">Ameca splendens</name>
    <dbReference type="NCBI Taxonomy" id="208324"/>
    <lineage>
        <taxon>Eukaryota</taxon>
        <taxon>Metazoa</taxon>
        <taxon>Chordata</taxon>
        <taxon>Craniata</taxon>
        <taxon>Vertebrata</taxon>
        <taxon>Euteleostomi</taxon>
        <taxon>Actinopterygii</taxon>
        <taxon>Neopterygii</taxon>
        <taxon>Teleostei</taxon>
        <taxon>Neoteleostei</taxon>
        <taxon>Acanthomorphata</taxon>
        <taxon>Ovalentaria</taxon>
        <taxon>Atherinomorphae</taxon>
        <taxon>Cyprinodontiformes</taxon>
        <taxon>Goodeidae</taxon>
        <taxon>Ameca</taxon>
    </lineage>
</organism>
<feature type="non-terminal residue" evidence="2">
    <location>
        <position position="222"/>
    </location>
</feature>
<gene>
    <name evidence="2" type="ORF">AMECASPLE_012905</name>
</gene>
<sequence length="222" mass="24652">MEGTSQTAAGDVCMVEDPIGMQAQEVIGSLILLSPEERKGLNDYGIEQCEARIQELLQVIKNPPKDRRVSDVLGQLTLLYQRRLMLEVDQRVKLQFELNDTLQTVDVLRGELTEVGNRLEAIEGSHATPPPLEEWGDEPKPTSQVETFGGEPHLRNPERTCRSDLEDVEAALQRVPFQAHRVPHTSTETRIGVSSQNRFSGVVPHPTAISSHERYLAGDPAG</sequence>
<evidence type="ECO:0000313" key="2">
    <source>
        <dbReference type="EMBL" id="MEQ2299200.1"/>
    </source>
</evidence>
<evidence type="ECO:0000256" key="1">
    <source>
        <dbReference type="SAM" id="MobiDB-lite"/>
    </source>
</evidence>
<accession>A0ABV0YZ94</accession>